<protein>
    <submittedName>
        <fullName evidence="2">Uncharacterized protein</fullName>
    </submittedName>
</protein>
<reference evidence="2 3" key="1">
    <citation type="submission" date="2019-09" db="EMBL/GenBank/DDBJ databases">
        <title>Phylogeny of genus Pseudoclavibacter and closely related genus.</title>
        <authorList>
            <person name="Li Y."/>
        </authorList>
    </citation>
    <scope>NUCLEOTIDE SEQUENCE [LARGE SCALE GENOMIC DNA]</scope>
    <source>
        <strain evidence="2 3">JCM 16921</strain>
    </source>
</reference>
<dbReference type="Proteomes" id="UP000481339">
    <property type="component" value="Unassembled WGS sequence"/>
</dbReference>
<accession>A0A7C8FTP3</accession>
<gene>
    <name evidence="2" type="ORF">F8O02_00225</name>
</gene>
<feature type="compositionally biased region" description="Basic and acidic residues" evidence="1">
    <location>
        <begin position="26"/>
        <end position="46"/>
    </location>
</feature>
<organism evidence="2 3">
    <name type="scientific">Pseudoclavibacter caeni</name>
    <dbReference type="NCBI Taxonomy" id="908846"/>
    <lineage>
        <taxon>Bacteria</taxon>
        <taxon>Bacillati</taxon>
        <taxon>Actinomycetota</taxon>
        <taxon>Actinomycetes</taxon>
        <taxon>Micrococcales</taxon>
        <taxon>Microbacteriaceae</taxon>
        <taxon>Pseudoclavibacter</taxon>
    </lineage>
</organism>
<feature type="region of interest" description="Disordered" evidence="1">
    <location>
        <begin position="22"/>
        <end position="46"/>
    </location>
</feature>
<dbReference type="RefSeq" id="WP_158035191.1">
    <property type="nucleotide sequence ID" value="NZ_BAAAZV010000007.1"/>
</dbReference>
<dbReference type="EMBL" id="WBKA01000001">
    <property type="protein sequence ID" value="KAB1633412.1"/>
    <property type="molecule type" value="Genomic_DNA"/>
</dbReference>
<evidence type="ECO:0000313" key="2">
    <source>
        <dbReference type="EMBL" id="KAB1633412.1"/>
    </source>
</evidence>
<name>A0A7C8FTP3_9MICO</name>
<sequence length="78" mass="9056">MTAGDGRIRRIGSRRVVLGAVPSPEDAARRRALSARDRTLEGDEHTAAQVDRVDAWDDRERIRDEERWLREQRPPHWG</sequence>
<evidence type="ECO:0000256" key="1">
    <source>
        <dbReference type="SAM" id="MobiDB-lite"/>
    </source>
</evidence>
<proteinExistence type="predicted"/>
<comment type="caution">
    <text evidence="2">The sequence shown here is derived from an EMBL/GenBank/DDBJ whole genome shotgun (WGS) entry which is preliminary data.</text>
</comment>
<dbReference type="AlphaFoldDB" id="A0A7C8FTP3"/>
<evidence type="ECO:0000313" key="3">
    <source>
        <dbReference type="Proteomes" id="UP000481339"/>
    </source>
</evidence>
<keyword evidence="3" id="KW-1185">Reference proteome</keyword>